<dbReference type="InterPro" id="IPR023210">
    <property type="entry name" value="NADP_OxRdtase_dom"/>
</dbReference>
<dbReference type="RefSeq" id="WP_278013534.1">
    <property type="nucleotide sequence ID" value="NZ_CP121208.1"/>
</dbReference>
<dbReference type="PANTHER" id="PTHR43364:SF18">
    <property type="entry name" value="OXIDOREDUCTASE"/>
    <property type="match status" value="1"/>
</dbReference>
<organism evidence="2 3">
    <name type="scientific">Arcanobacterium canis</name>
    <dbReference type="NCBI Taxonomy" id="999183"/>
    <lineage>
        <taxon>Bacteria</taxon>
        <taxon>Bacillati</taxon>
        <taxon>Actinomycetota</taxon>
        <taxon>Actinomycetes</taxon>
        <taxon>Actinomycetales</taxon>
        <taxon>Actinomycetaceae</taxon>
        <taxon>Arcanobacterium</taxon>
    </lineage>
</organism>
<dbReference type="PANTHER" id="PTHR43364">
    <property type="entry name" value="NADH-SPECIFIC METHYLGLYOXAL REDUCTASE-RELATED"/>
    <property type="match status" value="1"/>
</dbReference>
<protein>
    <submittedName>
        <fullName evidence="2">Aldo/keto reductase</fullName>
    </submittedName>
</protein>
<dbReference type="InterPro" id="IPR036812">
    <property type="entry name" value="NAD(P)_OxRdtase_dom_sf"/>
</dbReference>
<feature type="domain" description="NADP-dependent oxidoreductase" evidence="1">
    <location>
        <begin position="15"/>
        <end position="304"/>
    </location>
</feature>
<keyword evidence="3" id="KW-1185">Reference proteome</keyword>
<name>A0ABY8G080_9ACTO</name>
<gene>
    <name evidence="2" type="ORF">P7079_03970</name>
</gene>
<reference evidence="2 3" key="1">
    <citation type="submission" date="2023-03" db="EMBL/GenBank/DDBJ databases">
        <title>Complete genome of Arcanobacterium canis strain DSM 25104 isolated in 2010 from a canine otitis externa in Germany.</title>
        <authorList>
            <person name="Borowiak M."/>
            <person name="Kreitlow A."/>
            <person name="Malorny B."/>
            <person name="Laemmler C."/>
            <person name="Prenger-Berninghoff E."/>
            <person name="Ploetz M."/>
            <person name="Abdulmawjood A."/>
        </authorList>
    </citation>
    <scope>NUCLEOTIDE SEQUENCE [LARGE SCALE GENOMIC DNA]</scope>
    <source>
        <strain evidence="2 3">DSM 25104</strain>
    </source>
</reference>
<proteinExistence type="predicted"/>
<dbReference type="Pfam" id="PF00248">
    <property type="entry name" value="Aldo_ket_red"/>
    <property type="match status" value="1"/>
</dbReference>
<dbReference type="Proteomes" id="UP001215216">
    <property type="component" value="Chromosome"/>
</dbReference>
<dbReference type="SUPFAM" id="SSF51430">
    <property type="entry name" value="NAD(P)-linked oxidoreductase"/>
    <property type="match status" value="1"/>
</dbReference>
<dbReference type="Gene3D" id="3.20.20.100">
    <property type="entry name" value="NADP-dependent oxidoreductase domain"/>
    <property type="match status" value="1"/>
</dbReference>
<evidence type="ECO:0000313" key="2">
    <source>
        <dbReference type="EMBL" id="WFM84139.1"/>
    </source>
</evidence>
<dbReference type="EMBL" id="CP121208">
    <property type="protein sequence ID" value="WFM84139.1"/>
    <property type="molecule type" value="Genomic_DNA"/>
</dbReference>
<evidence type="ECO:0000259" key="1">
    <source>
        <dbReference type="Pfam" id="PF00248"/>
    </source>
</evidence>
<evidence type="ECO:0000313" key="3">
    <source>
        <dbReference type="Proteomes" id="UP001215216"/>
    </source>
</evidence>
<accession>A0ABY8G080</accession>
<dbReference type="InterPro" id="IPR050523">
    <property type="entry name" value="AKR_Detox_Biosynth"/>
</dbReference>
<sequence>MKNKRVGRSGLEIGELGLGTLTWGRDTESEDAQAQIRSLLDAGGNAVDLSPAYCDGAGLDVMGDILSSGAPRDELALIVHAGITAEGVNTGRRALIQSVRQSLRRMGTTYADVVMIAAPDPLTPIEETMQAAADLVRWGDALYIGLANFPTWLAATAAQYVTDHDLFELVALGARYSILNREAEASAFLAHAGMSMFAYAPLAGGVLTGKYRHTIPPTSRAATGHLAWSVEHHLSDSQRSLTEAVTRAADGLARTPADVSLAWSLGRDEVGAVFIGARTASQFDQALALDLSPLPGPVVDALNEVSR</sequence>